<evidence type="ECO:0000313" key="12">
    <source>
        <dbReference type="Proteomes" id="UP000218767"/>
    </source>
</evidence>
<dbReference type="SUPFAM" id="SSF50998">
    <property type="entry name" value="Quinoprotein alcohol dehydrogenase-like"/>
    <property type="match status" value="1"/>
</dbReference>
<evidence type="ECO:0000256" key="9">
    <source>
        <dbReference type="SAM" id="MobiDB-lite"/>
    </source>
</evidence>
<dbReference type="InterPro" id="IPR018391">
    <property type="entry name" value="PQQ_b-propeller_rpt"/>
</dbReference>
<dbReference type="PANTHER" id="PTHR32303:SF4">
    <property type="entry name" value="QUINOPROTEIN GLUCOSE DEHYDROGENASE"/>
    <property type="match status" value="1"/>
</dbReference>
<comment type="caution">
    <text evidence="11">The sequence shown here is derived from an EMBL/GenBank/DDBJ whole genome shotgun (WGS) entry which is preliminary data.</text>
</comment>
<evidence type="ECO:0000256" key="2">
    <source>
        <dbReference type="ARBA" id="ARBA00008156"/>
    </source>
</evidence>
<dbReference type="GO" id="GO:0020037">
    <property type="term" value="F:heme binding"/>
    <property type="evidence" value="ECO:0007669"/>
    <property type="project" value="InterPro"/>
</dbReference>
<comment type="cofactor">
    <cofactor evidence="1">
        <name>pyrroloquinoline quinone</name>
        <dbReference type="ChEBI" id="CHEBI:58442"/>
    </cofactor>
</comment>
<dbReference type="Proteomes" id="UP000218767">
    <property type="component" value="Unassembled WGS sequence"/>
</dbReference>
<keyword evidence="3 8" id="KW-0349">Heme</keyword>
<dbReference type="SUPFAM" id="SSF46626">
    <property type="entry name" value="Cytochrome c"/>
    <property type="match status" value="1"/>
</dbReference>
<gene>
    <name evidence="11" type="ORF">COB20_04830</name>
</gene>
<dbReference type="Gene3D" id="2.140.10.10">
    <property type="entry name" value="Quinoprotein alcohol dehydrogenase-like superfamily"/>
    <property type="match status" value="2"/>
</dbReference>
<evidence type="ECO:0000313" key="11">
    <source>
        <dbReference type="EMBL" id="PCI79445.1"/>
    </source>
</evidence>
<dbReference type="GO" id="GO:0016491">
    <property type="term" value="F:oxidoreductase activity"/>
    <property type="evidence" value="ECO:0007669"/>
    <property type="project" value="UniProtKB-KW"/>
</dbReference>
<dbReference type="AlphaFoldDB" id="A0A2A4XBK2"/>
<dbReference type="Pfam" id="PF01011">
    <property type="entry name" value="PQQ"/>
    <property type="match status" value="1"/>
</dbReference>
<evidence type="ECO:0000259" key="10">
    <source>
        <dbReference type="PROSITE" id="PS51007"/>
    </source>
</evidence>
<dbReference type="InterPro" id="IPR009056">
    <property type="entry name" value="Cyt_c-like_dom"/>
</dbReference>
<name>A0A2A4XBK2_9GAMM</name>
<keyword evidence="4 8" id="KW-0479">Metal-binding</keyword>
<dbReference type="InterPro" id="IPR036909">
    <property type="entry name" value="Cyt_c-like_dom_sf"/>
</dbReference>
<evidence type="ECO:0000256" key="6">
    <source>
        <dbReference type="ARBA" id="ARBA00023002"/>
    </source>
</evidence>
<keyword evidence="5" id="KW-0732">Signal</keyword>
<dbReference type="InterPro" id="IPR011047">
    <property type="entry name" value="Quinoprotein_ADH-like_sf"/>
</dbReference>
<evidence type="ECO:0000256" key="4">
    <source>
        <dbReference type="ARBA" id="ARBA00022723"/>
    </source>
</evidence>
<evidence type="ECO:0000256" key="7">
    <source>
        <dbReference type="ARBA" id="ARBA00023004"/>
    </source>
</evidence>
<dbReference type="PANTHER" id="PTHR32303">
    <property type="entry name" value="QUINOPROTEIN ALCOHOL DEHYDROGENASE (CYTOCHROME C)"/>
    <property type="match status" value="1"/>
</dbReference>
<evidence type="ECO:0000256" key="1">
    <source>
        <dbReference type="ARBA" id="ARBA00001931"/>
    </source>
</evidence>
<feature type="region of interest" description="Disordered" evidence="9">
    <location>
        <begin position="502"/>
        <end position="525"/>
    </location>
</feature>
<dbReference type="EMBL" id="NVUL01000017">
    <property type="protein sequence ID" value="PCI79445.1"/>
    <property type="molecule type" value="Genomic_DNA"/>
</dbReference>
<dbReference type="GO" id="GO:0046872">
    <property type="term" value="F:metal ion binding"/>
    <property type="evidence" value="ECO:0007669"/>
    <property type="project" value="UniProtKB-KW"/>
</dbReference>
<evidence type="ECO:0000256" key="8">
    <source>
        <dbReference type="PROSITE-ProRule" id="PRU00433"/>
    </source>
</evidence>
<sequence length="766" mass="82536">MKRANTVLSPANFCHPSLGLPRRISVRRAASFPLSAVLSALVIGLFTLTPALAQDASVERGRVLFTAECSRCHIPQEMEGRLRARWVGRLGEELYQQIRSTMPAETPGSLDNSEYYDLTAFILQSGNVAIDGGQIGVADLNVLNINPTEAIAAQGDDRYRPWTHLNGTEKSLRYADLDQVNASNVADLEVAWSFDSTPFGPSPETYSVSQPLMVNGRIFATVGSTRNVIALDAATGQMLWLWRPEEGQRFAAAPRKGSGKGLSYYNAGGQDVIFTITPGYYLVALNALTGDPIPSFGAGGYIDLQSGLRLGPGRDDLDIGISFPPLVVDDVVIAGAAHEVGMRPLSASNVKGDIRAFDARSGEILWTFKTIPERGEIGFETWQNDSTSYTGNAGVWSMMSADSERGLVYLPVESATGDRYGADRPGNNLFASSTVALDYKTGERKWHFQTTHHDIWDWDTPAAPLVINLPNGTPAVVQTLKQSHLFVFNPETGDPLFPVEERSVPDSDTPGEMVSRTQPFPSLPAPYDRQGFQEDDLVDFTSEIAARAAEIASSYRFSELYTPPSLYQHPKDGTLGTLHLPSSTGGSNWEGSAYDPETGIIYISSRTATSVLALVNEPDASSMRYIQGGGRTPSVDGIPLVKPPYGSVTAIDLTTGEHVWKIVNGDTPESIKNHPLLEGVNIPATGKPTRSGMVLTKSLLFFGEGPGGAALLHAVDKATGETIAEIELPASATGMPMTYMVDGKQYIVMTVSDFQNGAKLIALALP</sequence>
<protein>
    <submittedName>
        <fullName evidence="11">Quinoprotein glucose dehydrogenase</fullName>
    </submittedName>
</protein>
<dbReference type="SMART" id="SM00564">
    <property type="entry name" value="PQQ"/>
    <property type="match status" value="5"/>
</dbReference>
<comment type="similarity">
    <text evidence="2">Belongs to the bacterial PQQ dehydrogenase family.</text>
</comment>
<reference evidence="12" key="1">
    <citation type="submission" date="2017-08" db="EMBL/GenBank/DDBJ databases">
        <title>A dynamic microbial community with high functional redundancy inhabits the cold, oxic subseafloor aquifer.</title>
        <authorList>
            <person name="Tully B.J."/>
            <person name="Wheat C.G."/>
            <person name="Glazer B.T."/>
            <person name="Huber J.A."/>
        </authorList>
    </citation>
    <scope>NUCLEOTIDE SEQUENCE [LARGE SCALE GENOMIC DNA]</scope>
</reference>
<organism evidence="11 12">
    <name type="scientific">SAR86 cluster bacterium</name>
    <dbReference type="NCBI Taxonomy" id="2030880"/>
    <lineage>
        <taxon>Bacteria</taxon>
        <taxon>Pseudomonadati</taxon>
        <taxon>Pseudomonadota</taxon>
        <taxon>Gammaproteobacteria</taxon>
        <taxon>SAR86 cluster</taxon>
    </lineage>
</organism>
<dbReference type="GO" id="GO:0009055">
    <property type="term" value="F:electron transfer activity"/>
    <property type="evidence" value="ECO:0007669"/>
    <property type="project" value="InterPro"/>
</dbReference>
<proteinExistence type="inferred from homology"/>
<feature type="domain" description="Cytochrome c" evidence="10">
    <location>
        <begin position="56"/>
        <end position="126"/>
    </location>
</feature>
<evidence type="ECO:0000256" key="5">
    <source>
        <dbReference type="ARBA" id="ARBA00022729"/>
    </source>
</evidence>
<dbReference type="InterPro" id="IPR002372">
    <property type="entry name" value="PQQ_rpt_dom"/>
</dbReference>
<dbReference type="PROSITE" id="PS51007">
    <property type="entry name" value="CYTC"/>
    <property type="match status" value="1"/>
</dbReference>
<accession>A0A2A4XBK2</accession>
<keyword evidence="6" id="KW-0560">Oxidoreductase</keyword>
<keyword evidence="7 8" id="KW-0408">Iron</keyword>
<evidence type="ECO:0000256" key="3">
    <source>
        <dbReference type="ARBA" id="ARBA00022617"/>
    </source>
</evidence>
<dbReference type="Gene3D" id="1.10.760.10">
    <property type="entry name" value="Cytochrome c-like domain"/>
    <property type="match status" value="1"/>
</dbReference>